<dbReference type="EMBL" id="DS985255">
    <property type="protein sequence ID" value="EDV21125.1"/>
    <property type="molecule type" value="Genomic_DNA"/>
</dbReference>
<dbReference type="Gene3D" id="3.10.450.60">
    <property type="match status" value="1"/>
</dbReference>
<dbReference type="RefSeq" id="XP_002116455.1">
    <property type="nucleotide sequence ID" value="XM_002116419.1"/>
</dbReference>
<keyword evidence="3" id="KW-0560">Oxidoreductase</keyword>
<keyword evidence="1" id="KW-0479">Metal-binding</keyword>
<evidence type="ECO:0000256" key="3">
    <source>
        <dbReference type="ARBA" id="ARBA00023002"/>
    </source>
</evidence>
<dbReference type="KEGG" id="tad:TRIADDRAFT_60389"/>
<evidence type="ECO:0000256" key="4">
    <source>
        <dbReference type="SAM" id="SignalP"/>
    </source>
</evidence>
<dbReference type="CTD" id="6757667"/>
<evidence type="ECO:0000313" key="6">
    <source>
        <dbReference type="EMBL" id="EDV21125.1"/>
    </source>
</evidence>
<dbReference type="Gene3D" id="2.10.25.10">
    <property type="entry name" value="Laminin"/>
    <property type="match status" value="1"/>
</dbReference>
<dbReference type="HOGENOM" id="CLU_326068_0_0_1"/>
<reference evidence="6 7" key="1">
    <citation type="journal article" date="2008" name="Nature">
        <title>The Trichoplax genome and the nature of placozoans.</title>
        <authorList>
            <person name="Srivastava M."/>
            <person name="Begovic E."/>
            <person name="Chapman J."/>
            <person name="Putnam N.H."/>
            <person name="Hellsten U."/>
            <person name="Kawashima T."/>
            <person name="Kuo A."/>
            <person name="Mitros T."/>
            <person name="Salamov A."/>
            <person name="Carpenter M.L."/>
            <person name="Signorovitch A.Y."/>
            <person name="Moreno M.A."/>
            <person name="Kamm K."/>
            <person name="Grimwood J."/>
            <person name="Schmutz J."/>
            <person name="Shapiro H."/>
            <person name="Grigoriev I.V."/>
            <person name="Buss L.W."/>
            <person name="Schierwater B."/>
            <person name="Dellaporta S.L."/>
            <person name="Rokhsar D.S."/>
        </authorList>
    </citation>
    <scope>NUCLEOTIDE SEQUENCE [LARGE SCALE GENOMIC DNA]</scope>
    <source>
        <strain evidence="6 7">Grell-BS-1999</strain>
    </source>
</reference>
<feature type="domain" description="Lipoxygenase" evidence="5">
    <location>
        <begin position="480"/>
        <end position="884"/>
    </location>
</feature>
<dbReference type="STRING" id="10228.B3S833"/>
<evidence type="ECO:0000313" key="7">
    <source>
        <dbReference type="Proteomes" id="UP000009022"/>
    </source>
</evidence>
<feature type="signal peptide" evidence="4">
    <location>
        <begin position="1"/>
        <end position="18"/>
    </location>
</feature>
<feature type="chain" id="PRO_5002797450" description="Lipoxygenase domain-containing protein" evidence="4">
    <location>
        <begin position="19"/>
        <end position="884"/>
    </location>
</feature>
<dbReference type="InterPro" id="IPR013819">
    <property type="entry name" value="LipOase_C"/>
</dbReference>
<dbReference type="Proteomes" id="UP000009022">
    <property type="component" value="Unassembled WGS sequence"/>
</dbReference>
<dbReference type="PROSITE" id="PS51393">
    <property type="entry name" value="LIPOXYGENASE_3"/>
    <property type="match status" value="1"/>
</dbReference>
<dbReference type="GO" id="GO:0016702">
    <property type="term" value="F:oxidoreductase activity, acting on single donors with incorporation of molecular oxygen, incorporation of two atoms of oxygen"/>
    <property type="evidence" value="ECO:0007669"/>
    <property type="project" value="InterPro"/>
</dbReference>
<dbReference type="InterPro" id="IPR036226">
    <property type="entry name" value="LipOase_C_sf"/>
</dbReference>
<dbReference type="InParanoid" id="B3S833"/>
<proteinExistence type="predicted"/>
<dbReference type="AlphaFoldDB" id="B3S833"/>
<dbReference type="InterPro" id="IPR016187">
    <property type="entry name" value="CTDL_fold"/>
</dbReference>
<keyword evidence="4" id="KW-0732">Signal</keyword>
<sequence length="884" mass="98934">MNLGYFLLLVALATASQSSGSVNVNVCSYTAKRAYHSISDRFFDEEDYIARATKFRCCDGWTRAGGNREGNAPCFIPTCKVPCGNKESCYKPDKCLCVLGYRGCQSTTYNATNGKKRSPFDQFTRWAADIDVGSEENFDNNLFDRDAEQHSKRSTSQTCPVALPQNASPNCTIQRQTELATNRVIYKIRTTPNFNDSGRDLDVLLTPLWDIDPPTAFGVGASDPFEAPWLNQYFFILGTNGQLVQTYLSLGNNSVREFSSISDWRELFFFFYMFHVDQGNVPTNINDLIIDMWQDDRVFAEQQIAGLNPFPVKRVIGKPCPRGWTLIGENCYRMFRGYPYSNFNAAKHVCECHISHLADLSDSQEAAKVNKRYKFASVPVYVDGGNGTWPDGTPVVGASNQPSAFRRCLTAGFTQSGLKLRYSFCFWPLRKILCQKAANLNGVKISTLKSVLNPSFKWKKAIRSKLASNSPYYSNTFVDAVQDGRVYVSEFPELRGIRTSPDFEEIPNDGRTMMTLMSPIAIFVSNPDVNHGEFLPVAIQINSTQNSPVYTPDDGDNWTIAKILVQMSAFTTAELLEHLLHTHLVNDPLCVSGKRNIPITHPVGQLIRQHCRGTLTTNKVGELSLIPLGGRVDRILTVGFKGQNDVINNGFNTWSFNNHDPNYRLKKSGLLDKQALPFFPYRDDGLELYKAIGDFIRDYVNLYYVDDATVVADHEMQRWANEIALGATGTPDSGKGKLRDFPQSFTTKAQVIDVLHKFVWSSSCQHAAVNFPVIEYGTFLPNMPGKIYNVDGVTGFDPIKFPTKTQSLTHVEVGFNLASLHFDSLFDYAASMADSDAEELVFEFKARIDTIQANLVARNNANVANGHLSYKYLHPKNVPNSISS</sequence>
<dbReference type="GO" id="GO:0046872">
    <property type="term" value="F:metal ion binding"/>
    <property type="evidence" value="ECO:0007669"/>
    <property type="project" value="UniProtKB-KW"/>
</dbReference>
<evidence type="ECO:0000256" key="2">
    <source>
        <dbReference type="ARBA" id="ARBA00022964"/>
    </source>
</evidence>
<keyword evidence="7" id="KW-1185">Reference proteome</keyword>
<dbReference type="GeneID" id="6757667"/>
<dbReference type="InterPro" id="IPR016186">
    <property type="entry name" value="C-type_lectin-like/link_sf"/>
</dbReference>
<gene>
    <name evidence="6" type="ORF">TRIADDRAFT_60389</name>
</gene>
<dbReference type="InterPro" id="IPR000907">
    <property type="entry name" value="LipOase"/>
</dbReference>
<organism evidence="6 7">
    <name type="scientific">Trichoplax adhaerens</name>
    <name type="common">Trichoplax reptans</name>
    <dbReference type="NCBI Taxonomy" id="10228"/>
    <lineage>
        <taxon>Eukaryota</taxon>
        <taxon>Metazoa</taxon>
        <taxon>Placozoa</taxon>
        <taxon>Uniplacotomia</taxon>
        <taxon>Trichoplacea</taxon>
        <taxon>Trichoplacidae</taxon>
        <taxon>Trichoplax</taxon>
    </lineage>
</organism>
<dbReference type="Gene3D" id="3.10.100.10">
    <property type="entry name" value="Mannose-Binding Protein A, subunit A"/>
    <property type="match status" value="1"/>
</dbReference>
<dbReference type="SUPFAM" id="SSF56436">
    <property type="entry name" value="C-type lectin-like"/>
    <property type="match status" value="1"/>
</dbReference>
<name>B3S833_TRIAD</name>
<dbReference type="CDD" id="cd00037">
    <property type="entry name" value="CLECT"/>
    <property type="match status" value="1"/>
</dbReference>
<dbReference type="PANTHER" id="PTHR11771">
    <property type="entry name" value="LIPOXYGENASE"/>
    <property type="match status" value="1"/>
</dbReference>
<dbReference type="Pfam" id="PF00305">
    <property type="entry name" value="Lipoxygenase"/>
    <property type="match status" value="1"/>
</dbReference>
<evidence type="ECO:0000259" key="5">
    <source>
        <dbReference type="PROSITE" id="PS51393"/>
    </source>
</evidence>
<protein>
    <recommendedName>
        <fullName evidence="5">Lipoxygenase domain-containing protein</fullName>
    </recommendedName>
</protein>
<dbReference type="OrthoDB" id="407298at2759"/>
<dbReference type="Gene3D" id="1.20.245.10">
    <property type="entry name" value="Lipoxygenase-1, Domain 5"/>
    <property type="match status" value="1"/>
</dbReference>
<dbReference type="PhylomeDB" id="B3S833"/>
<dbReference type="eggNOG" id="ENOG502QQSP">
    <property type="taxonomic scope" value="Eukaryota"/>
</dbReference>
<accession>B3S833</accession>
<dbReference type="SUPFAM" id="SSF48484">
    <property type="entry name" value="Lipoxigenase"/>
    <property type="match status" value="2"/>
</dbReference>
<dbReference type="GO" id="GO:0034440">
    <property type="term" value="P:lipid oxidation"/>
    <property type="evidence" value="ECO:0007669"/>
    <property type="project" value="InterPro"/>
</dbReference>
<evidence type="ECO:0000256" key="1">
    <source>
        <dbReference type="ARBA" id="ARBA00022723"/>
    </source>
</evidence>
<keyword evidence="2" id="KW-0223">Dioxygenase</keyword>